<dbReference type="GO" id="GO:0036064">
    <property type="term" value="C:ciliary basal body"/>
    <property type="evidence" value="ECO:0007669"/>
    <property type="project" value="TreeGrafter"/>
</dbReference>
<proteinExistence type="inferred from homology"/>
<dbReference type="PANTHER" id="PTHR31259">
    <property type="entry name" value="ENDOSOME-ASSOCIATED TRAFFICKING REGULATOR 1"/>
    <property type="match status" value="1"/>
</dbReference>
<dbReference type="GO" id="GO:0032465">
    <property type="term" value="P:regulation of cytokinesis"/>
    <property type="evidence" value="ECO:0007669"/>
    <property type="project" value="TreeGrafter"/>
</dbReference>
<comment type="similarity">
    <text evidence="1">Belongs to the ENTR1 family.</text>
</comment>
<organism evidence="6 7">
    <name type="scientific">Exocentrus adspersus</name>
    <dbReference type="NCBI Taxonomy" id="1586481"/>
    <lineage>
        <taxon>Eukaryota</taxon>
        <taxon>Metazoa</taxon>
        <taxon>Ecdysozoa</taxon>
        <taxon>Arthropoda</taxon>
        <taxon>Hexapoda</taxon>
        <taxon>Insecta</taxon>
        <taxon>Pterygota</taxon>
        <taxon>Neoptera</taxon>
        <taxon>Endopterygota</taxon>
        <taxon>Coleoptera</taxon>
        <taxon>Polyphaga</taxon>
        <taxon>Cucujiformia</taxon>
        <taxon>Chrysomeloidea</taxon>
        <taxon>Cerambycidae</taxon>
        <taxon>Lamiinae</taxon>
        <taxon>Acanthocinini</taxon>
        <taxon>Exocentrus</taxon>
    </lineage>
</organism>
<dbReference type="GO" id="GO:0045724">
    <property type="term" value="P:positive regulation of cilium assembly"/>
    <property type="evidence" value="ECO:0007669"/>
    <property type="project" value="TreeGrafter"/>
</dbReference>
<dbReference type="GO" id="GO:0005769">
    <property type="term" value="C:early endosome"/>
    <property type="evidence" value="ECO:0007669"/>
    <property type="project" value="TreeGrafter"/>
</dbReference>
<keyword evidence="7" id="KW-1185">Reference proteome</keyword>
<dbReference type="AlphaFoldDB" id="A0AAV8VB98"/>
<dbReference type="GO" id="GO:0005813">
    <property type="term" value="C:centrosome"/>
    <property type="evidence" value="ECO:0007669"/>
    <property type="project" value="TreeGrafter"/>
</dbReference>
<evidence type="ECO:0000256" key="1">
    <source>
        <dbReference type="ARBA" id="ARBA00007791"/>
    </source>
</evidence>
<gene>
    <name evidence="6" type="ORF">NQ315_005951</name>
</gene>
<keyword evidence="3 4" id="KW-0175">Coiled coil</keyword>
<evidence type="ECO:0000313" key="7">
    <source>
        <dbReference type="Proteomes" id="UP001159042"/>
    </source>
</evidence>
<feature type="compositionally biased region" description="Low complexity" evidence="5">
    <location>
        <begin position="54"/>
        <end position="70"/>
    </location>
</feature>
<protein>
    <recommendedName>
        <fullName evidence="2">Endosome-associated-trafficking regulator 1</fullName>
    </recommendedName>
</protein>
<dbReference type="GO" id="GO:1903566">
    <property type="term" value="P:positive regulation of protein localization to cilium"/>
    <property type="evidence" value="ECO:0007669"/>
    <property type="project" value="TreeGrafter"/>
</dbReference>
<feature type="coiled-coil region" evidence="4">
    <location>
        <begin position="275"/>
        <end position="355"/>
    </location>
</feature>
<dbReference type="GO" id="GO:0055037">
    <property type="term" value="C:recycling endosome"/>
    <property type="evidence" value="ECO:0007669"/>
    <property type="project" value="TreeGrafter"/>
</dbReference>
<feature type="region of interest" description="Disordered" evidence="5">
    <location>
        <begin position="13"/>
        <end position="123"/>
    </location>
</feature>
<dbReference type="InterPro" id="IPR026757">
    <property type="entry name" value="ENTR1"/>
</dbReference>
<comment type="caution">
    <text evidence="6">The sequence shown here is derived from an EMBL/GenBank/DDBJ whole genome shotgun (WGS) entry which is preliminary data.</text>
</comment>
<dbReference type="EMBL" id="JANEYG010000193">
    <property type="protein sequence ID" value="KAJ8911418.1"/>
    <property type="molecule type" value="Genomic_DNA"/>
</dbReference>
<evidence type="ECO:0000313" key="6">
    <source>
        <dbReference type="EMBL" id="KAJ8911418.1"/>
    </source>
</evidence>
<feature type="compositionally biased region" description="Basic and acidic residues" evidence="5">
    <location>
        <begin position="13"/>
        <end position="27"/>
    </location>
</feature>
<name>A0AAV8VB98_9CUCU</name>
<evidence type="ECO:0000256" key="3">
    <source>
        <dbReference type="ARBA" id="ARBA00023054"/>
    </source>
</evidence>
<evidence type="ECO:0000256" key="2">
    <source>
        <dbReference type="ARBA" id="ARBA00016007"/>
    </source>
</evidence>
<evidence type="ECO:0000256" key="5">
    <source>
        <dbReference type="SAM" id="MobiDB-lite"/>
    </source>
</evidence>
<evidence type="ECO:0000256" key="4">
    <source>
        <dbReference type="SAM" id="Coils"/>
    </source>
</evidence>
<sequence length="431" mass="47899">MFFCKSFRMADDDLSSKKFGNNERENNENPDLPQHIQLDLGDDTPSRNIQGNRLGNQSSGSGNAGSSLSEGQRREENPFSFKHFLRSDSGNTYQNKGARPKVYCENRPVTSTSPSVPNKIPEPKQSRIVPEFSSALPDFVQDHLVIEQCYLGNSSNSNYNLELNNLPDFAQNQDGNLKFGNNSSGEPATNTNKPIPLDLPLRSQSSFPLDLPIANSNGSRNCSTGNEVGNSKSLPDFLADGAVCSQKSETSSIAHSPESESERLRHELDMTRRQLVDKTRLCESLSRELELARNKEHEYTQNLAKALEQVEHNLEKSNRRAASAEGTVLKLKQEVKSLMMQINGLKLENQNLRGDEAAGGQGYYNSVNELHSYRLAQELRNAASSAEHSLRQLLTGVDNLRIMAATLENMHRIEEKNDPFSNFDEDAGPAL</sequence>
<dbReference type="GO" id="GO:0030496">
    <property type="term" value="C:midbody"/>
    <property type="evidence" value="ECO:0007669"/>
    <property type="project" value="TreeGrafter"/>
</dbReference>
<dbReference type="Proteomes" id="UP001159042">
    <property type="component" value="Unassembled WGS sequence"/>
</dbReference>
<reference evidence="6 7" key="1">
    <citation type="journal article" date="2023" name="Insect Mol. Biol.">
        <title>Genome sequencing provides insights into the evolution of gene families encoding plant cell wall-degrading enzymes in longhorned beetles.</title>
        <authorList>
            <person name="Shin N.R."/>
            <person name="Okamura Y."/>
            <person name="Kirsch R."/>
            <person name="Pauchet Y."/>
        </authorList>
    </citation>
    <scope>NUCLEOTIDE SEQUENCE [LARGE SCALE GENOMIC DNA]</scope>
    <source>
        <strain evidence="6">EAD_L_NR</strain>
    </source>
</reference>
<dbReference type="PANTHER" id="PTHR31259:SF3">
    <property type="entry name" value="ENDOSOME-ASSOCIATED-TRAFFICKING REGULATOR 1"/>
    <property type="match status" value="1"/>
</dbReference>
<accession>A0AAV8VB98</accession>